<accession>A0AAU7DXY9</accession>
<reference evidence="3" key="1">
    <citation type="submission" date="2024-02" db="EMBL/GenBank/DDBJ databases">
        <title>Tomenella chthoni gen. nov. sp. nov., a member of the family Jonesiaceae isolated from bat guano.</title>
        <authorList>
            <person name="Miller S.L."/>
            <person name="King J."/>
            <person name="Sankaranarayanan K."/>
            <person name="Lawson P.A."/>
        </authorList>
    </citation>
    <scope>NUCLEOTIDE SEQUENCE</scope>
    <source>
        <strain evidence="3">BS-20</strain>
    </source>
</reference>
<dbReference type="InterPro" id="IPR053136">
    <property type="entry name" value="UTP_pyrophosphatase-like"/>
</dbReference>
<dbReference type="CDD" id="cd07344">
    <property type="entry name" value="M48_yhfN_like"/>
    <property type="match status" value="1"/>
</dbReference>
<dbReference type="PANTHER" id="PTHR30399">
    <property type="entry name" value="UNCHARACTERIZED PROTEIN YGJP"/>
    <property type="match status" value="1"/>
</dbReference>
<proteinExistence type="predicted"/>
<evidence type="ECO:0000313" key="3">
    <source>
        <dbReference type="EMBL" id="XBH22224.1"/>
    </source>
</evidence>
<dbReference type="PANTHER" id="PTHR30399:SF1">
    <property type="entry name" value="UTP PYROPHOSPHATASE"/>
    <property type="match status" value="1"/>
</dbReference>
<evidence type="ECO:0000259" key="2">
    <source>
        <dbReference type="Pfam" id="PF01863"/>
    </source>
</evidence>
<name>A0AAU7DXY9_9MICO</name>
<dbReference type="Gene3D" id="3.30.2010.10">
    <property type="entry name" value="Metalloproteases ('zincins'), catalytic domain"/>
    <property type="match status" value="1"/>
</dbReference>
<feature type="region of interest" description="Disordered" evidence="1">
    <location>
        <begin position="171"/>
        <end position="190"/>
    </location>
</feature>
<feature type="domain" description="YgjP-like metallopeptidase" evidence="2">
    <location>
        <begin position="95"/>
        <end position="159"/>
    </location>
</feature>
<gene>
    <name evidence="3" type="ORF">V5R04_03060</name>
</gene>
<dbReference type="InterPro" id="IPR002725">
    <property type="entry name" value="YgjP-like_metallopeptidase"/>
</dbReference>
<feature type="region of interest" description="Disordered" evidence="1">
    <location>
        <begin position="1"/>
        <end position="25"/>
    </location>
</feature>
<sequence>MPTSNDGAGDRVEVRRSRRRKSTVSAYRDGKKTVISIPARFSRAQEHEWVAKMIGKLEEKERRRAPSDDELLTRALDLNRKYLGGRATPASVRWVTNQDRRWGSCTMPDRTIRISSRVRGLPSWVLDYVLLHELSHILVSGHGPEFWALVDSYPRTERARGFLDGVAFAQDHPDYNEGDPQPLADDYSAQ</sequence>
<evidence type="ECO:0000256" key="1">
    <source>
        <dbReference type="SAM" id="MobiDB-lite"/>
    </source>
</evidence>
<organism evidence="3">
    <name type="scientific">Jonesiaceae bacterium BS-20</name>
    <dbReference type="NCBI Taxonomy" id="3120821"/>
    <lineage>
        <taxon>Bacteria</taxon>
        <taxon>Bacillati</taxon>
        <taxon>Actinomycetota</taxon>
        <taxon>Actinomycetes</taxon>
        <taxon>Micrococcales</taxon>
        <taxon>Jonesiaceae</taxon>
    </lineage>
</organism>
<dbReference type="EMBL" id="CP146203">
    <property type="protein sequence ID" value="XBH22224.1"/>
    <property type="molecule type" value="Genomic_DNA"/>
</dbReference>
<protein>
    <submittedName>
        <fullName evidence="3">M48 family metallopeptidase</fullName>
    </submittedName>
</protein>
<dbReference type="Pfam" id="PF01863">
    <property type="entry name" value="YgjP-like"/>
    <property type="match status" value="1"/>
</dbReference>
<dbReference type="AlphaFoldDB" id="A0AAU7DXY9"/>